<dbReference type="AlphaFoldDB" id="A0AA87U421"/>
<dbReference type="GO" id="GO:0015833">
    <property type="term" value="P:peptide transport"/>
    <property type="evidence" value="ECO:0007669"/>
    <property type="project" value="UniProtKB-KW"/>
</dbReference>
<keyword evidence="3" id="KW-1003">Cell membrane</keyword>
<feature type="domain" description="ABC transmembrane type-1" evidence="10">
    <location>
        <begin position="112"/>
        <end position="301"/>
    </location>
</feature>
<dbReference type="PROSITE" id="PS50928">
    <property type="entry name" value="ABC_TM1"/>
    <property type="match status" value="1"/>
</dbReference>
<evidence type="ECO:0000256" key="4">
    <source>
        <dbReference type="ARBA" id="ARBA00022692"/>
    </source>
</evidence>
<dbReference type="InterPro" id="IPR050366">
    <property type="entry name" value="BP-dependent_transpt_permease"/>
</dbReference>
<name>A0AA87U421_RHIRH</name>
<comment type="subcellular location">
    <subcellularLocation>
        <location evidence="1 9">Cell membrane</location>
        <topology evidence="1 9">Multi-pass membrane protein</topology>
    </subcellularLocation>
</comment>
<evidence type="ECO:0000256" key="7">
    <source>
        <dbReference type="ARBA" id="ARBA00022989"/>
    </source>
</evidence>
<evidence type="ECO:0000256" key="1">
    <source>
        <dbReference type="ARBA" id="ARBA00004651"/>
    </source>
</evidence>
<keyword evidence="5" id="KW-0571">Peptide transport</keyword>
<dbReference type="CDD" id="cd06261">
    <property type="entry name" value="TM_PBP2"/>
    <property type="match status" value="1"/>
</dbReference>
<keyword evidence="4 9" id="KW-0812">Transmembrane</keyword>
<feature type="transmembrane region" description="Helical" evidence="9">
    <location>
        <begin position="281"/>
        <end position="301"/>
    </location>
</feature>
<proteinExistence type="inferred from homology"/>
<evidence type="ECO:0000256" key="2">
    <source>
        <dbReference type="ARBA" id="ARBA00022448"/>
    </source>
</evidence>
<dbReference type="SUPFAM" id="SSF161098">
    <property type="entry name" value="MetI-like"/>
    <property type="match status" value="1"/>
</dbReference>
<dbReference type="Pfam" id="PF00528">
    <property type="entry name" value="BPD_transp_1"/>
    <property type="match status" value="1"/>
</dbReference>
<feature type="transmembrane region" description="Helical" evidence="9">
    <location>
        <begin position="51"/>
        <end position="72"/>
    </location>
</feature>
<comment type="caution">
    <text evidence="11">The sequence shown here is derived from an EMBL/GenBank/DDBJ whole genome shotgun (WGS) entry which is preliminary data.</text>
</comment>
<evidence type="ECO:0000259" key="10">
    <source>
        <dbReference type="PROSITE" id="PS50928"/>
    </source>
</evidence>
<dbReference type="EMBL" id="BAYX01000003">
    <property type="protein sequence ID" value="GAJ92425.1"/>
    <property type="molecule type" value="Genomic_DNA"/>
</dbReference>
<accession>A0AA87U421</accession>
<feature type="transmembrane region" description="Helical" evidence="9">
    <location>
        <begin position="233"/>
        <end position="258"/>
    </location>
</feature>
<evidence type="ECO:0000256" key="6">
    <source>
        <dbReference type="ARBA" id="ARBA00022927"/>
    </source>
</evidence>
<dbReference type="InterPro" id="IPR000515">
    <property type="entry name" value="MetI-like"/>
</dbReference>
<keyword evidence="7 9" id="KW-1133">Transmembrane helix</keyword>
<evidence type="ECO:0000256" key="5">
    <source>
        <dbReference type="ARBA" id="ARBA00022856"/>
    </source>
</evidence>
<evidence type="ECO:0000256" key="9">
    <source>
        <dbReference type="RuleBase" id="RU363032"/>
    </source>
</evidence>
<protein>
    <submittedName>
        <fullName evidence="11">ABC transporter permease protein</fullName>
    </submittedName>
</protein>
<keyword evidence="6" id="KW-0653">Protein transport</keyword>
<dbReference type="Pfam" id="PF12911">
    <property type="entry name" value="OppC_N"/>
    <property type="match status" value="1"/>
</dbReference>
<dbReference type="Proteomes" id="UP000026941">
    <property type="component" value="Unassembled WGS sequence"/>
</dbReference>
<evidence type="ECO:0000256" key="8">
    <source>
        <dbReference type="ARBA" id="ARBA00023136"/>
    </source>
</evidence>
<evidence type="ECO:0000256" key="3">
    <source>
        <dbReference type="ARBA" id="ARBA00022475"/>
    </source>
</evidence>
<keyword evidence="2 9" id="KW-0813">Transport</keyword>
<reference evidence="11 12" key="1">
    <citation type="submission" date="2014-05" db="EMBL/GenBank/DDBJ databases">
        <title>Whole genome shotgun sequence of Rhizobium rhizogenes NBRC 13257.</title>
        <authorList>
            <person name="Katano-Makiyama Y."/>
            <person name="Hosoyama A."/>
            <person name="Hashimoto M."/>
            <person name="Hosoyama Y."/>
            <person name="Noguchi M."/>
            <person name="Tsuchikane K."/>
            <person name="Kimura A."/>
            <person name="Ohji S."/>
            <person name="Ichikawa N."/>
            <person name="Yamazoe A."/>
            <person name="Fujita N."/>
        </authorList>
    </citation>
    <scope>NUCLEOTIDE SEQUENCE [LARGE SCALE GENOMIC DNA]</scope>
    <source>
        <strain evidence="11 12">NBRC 13257</strain>
    </source>
</reference>
<evidence type="ECO:0000313" key="11">
    <source>
        <dbReference type="EMBL" id="GAJ92425.1"/>
    </source>
</evidence>
<dbReference type="GO" id="GO:0015031">
    <property type="term" value="P:protein transport"/>
    <property type="evidence" value="ECO:0007669"/>
    <property type="project" value="UniProtKB-KW"/>
</dbReference>
<dbReference type="InterPro" id="IPR035906">
    <property type="entry name" value="MetI-like_sf"/>
</dbReference>
<dbReference type="GO" id="GO:0005886">
    <property type="term" value="C:plasma membrane"/>
    <property type="evidence" value="ECO:0007669"/>
    <property type="project" value="UniProtKB-SubCell"/>
</dbReference>
<sequence>MTPMTISAEHTDRASGNSFRKWLLAPEPQGWFQSSVQQFHQGWLKFRLHPLGLIGLAIIVLLILVAIAAPLLTRYDPIVQDMAGRLAPPSTQHWLGTDNFGRDVFARIVYGGRTTLYIIMLVSIIVAPLGLLIGTCSGYFGGIVDEILMRITDIFLSFPGLVLALGFAAALGPGITNAIIAISLTAWPPIARLARAETLSLRKADFIAAVRLQGATPLAIITRHILPMCIPSVIVRVTLNMAGIIITAAGLGFLGLGAQPPWPEWGSMAATGREFMLDSPWVIAAPGIAIALVSLAFNLVGDALRDVLDPRGAE</sequence>
<comment type="similarity">
    <text evidence="9">Belongs to the binding-protein-dependent transport system permease family.</text>
</comment>
<dbReference type="PANTHER" id="PTHR43386">
    <property type="entry name" value="OLIGOPEPTIDE TRANSPORT SYSTEM PERMEASE PROTEIN APPC"/>
    <property type="match status" value="1"/>
</dbReference>
<keyword evidence="8 9" id="KW-0472">Membrane</keyword>
<feature type="transmembrane region" description="Helical" evidence="9">
    <location>
        <begin position="160"/>
        <end position="187"/>
    </location>
</feature>
<dbReference type="InterPro" id="IPR025966">
    <property type="entry name" value="OppC_N"/>
</dbReference>
<dbReference type="Gene3D" id="1.10.3720.10">
    <property type="entry name" value="MetI-like"/>
    <property type="match status" value="1"/>
</dbReference>
<evidence type="ECO:0000313" key="12">
    <source>
        <dbReference type="Proteomes" id="UP000026941"/>
    </source>
</evidence>
<gene>
    <name evidence="11" type="ORF">RRH01S_03_05000</name>
</gene>
<dbReference type="GO" id="GO:0055085">
    <property type="term" value="P:transmembrane transport"/>
    <property type="evidence" value="ECO:0007669"/>
    <property type="project" value="InterPro"/>
</dbReference>
<organism evidence="11 12">
    <name type="scientific">Rhizobium rhizogenes NBRC 13257</name>
    <dbReference type="NCBI Taxonomy" id="1220581"/>
    <lineage>
        <taxon>Bacteria</taxon>
        <taxon>Pseudomonadati</taxon>
        <taxon>Pseudomonadota</taxon>
        <taxon>Alphaproteobacteria</taxon>
        <taxon>Hyphomicrobiales</taxon>
        <taxon>Rhizobiaceae</taxon>
        <taxon>Rhizobium/Agrobacterium group</taxon>
        <taxon>Rhizobium</taxon>
    </lineage>
</organism>
<feature type="transmembrane region" description="Helical" evidence="9">
    <location>
        <begin position="116"/>
        <end position="140"/>
    </location>
</feature>
<dbReference type="PANTHER" id="PTHR43386:SF1">
    <property type="entry name" value="D,D-DIPEPTIDE TRANSPORT SYSTEM PERMEASE PROTEIN DDPC-RELATED"/>
    <property type="match status" value="1"/>
</dbReference>